<comment type="subcellular location">
    <subcellularLocation>
        <location evidence="1">Membrane</location>
        <topology evidence="1">Multi-pass membrane protein</topology>
    </subcellularLocation>
</comment>
<reference evidence="13 14" key="1">
    <citation type="submission" date="2019-12" db="EMBL/GenBank/DDBJ databases">
        <title>Auraticoccus cholistani sp. nov., an actinomycete isolated from soil of Cholistan desert.</title>
        <authorList>
            <person name="Cheema M.T."/>
        </authorList>
    </citation>
    <scope>NUCLEOTIDE SEQUENCE [LARGE SCALE GENOMIC DNA]</scope>
    <source>
        <strain evidence="13 14">F435</strain>
    </source>
</reference>
<dbReference type="InterPro" id="IPR012932">
    <property type="entry name" value="VKOR"/>
</dbReference>
<dbReference type="GO" id="GO:0048038">
    <property type="term" value="F:quinone binding"/>
    <property type="evidence" value="ECO:0007669"/>
    <property type="project" value="UniProtKB-KW"/>
</dbReference>
<keyword evidence="9" id="KW-0676">Redox-active center</keyword>
<comment type="similarity">
    <text evidence="2">Belongs to the VKOR family.</text>
</comment>
<gene>
    <name evidence="13" type="ORF">GC722_04690</name>
</gene>
<name>A0A6A9URW6_9ACTN</name>
<evidence type="ECO:0000256" key="11">
    <source>
        <dbReference type="SAM" id="Phobius"/>
    </source>
</evidence>
<sequence length="234" mass="25257">MGGAVRRERGLPMTTTAQGTSGDELDEDLDGPDAPEDEMSRRWGVLLVVTSALGFLAAMVLTVDRFHLLADPEAQFVCDINPFVACGPVMSSAAGALFGFPNPLLGIGGFAVTGTLGVVVASGLRLPRWVLVCLQVAVLAAAAFITWLQFQSLHVINALCLWCMLVWLVTIPLVVTTTVTTLRTGALGAGAQRVGRALRDWQWVLVLAWYVVVATAVVLRFYREFARFYFGITL</sequence>
<dbReference type="Gene3D" id="1.20.1440.130">
    <property type="entry name" value="VKOR domain"/>
    <property type="match status" value="1"/>
</dbReference>
<dbReference type="InterPro" id="IPR038354">
    <property type="entry name" value="VKOR_sf"/>
</dbReference>
<organism evidence="13 14">
    <name type="scientific">Auraticoccus cholistanensis</name>
    <dbReference type="NCBI Taxonomy" id="2656650"/>
    <lineage>
        <taxon>Bacteria</taxon>
        <taxon>Bacillati</taxon>
        <taxon>Actinomycetota</taxon>
        <taxon>Actinomycetes</taxon>
        <taxon>Propionibacteriales</taxon>
        <taxon>Propionibacteriaceae</taxon>
        <taxon>Auraticoccus</taxon>
    </lineage>
</organism>
<evidence type="ECO:0000259" key="12">
    <source>
        <dbReference type="SMART" id="SM00756"/>
    </source>
</evidence>
<dbReference type="Proteomes" id="UP000435304">
    <property type="component" value="Unassembled WGS sequence"/>
</dbReference>
<dbReference type="GO" id="GO:0016491">
    <property type="term" value="F:oxidoreductase activity"/>
    <property type="evidence" value="ECO:0007669"/>
    <property type="project" value="UniProtKB-KW"/>
</dbReference>
<feature type="domain" description="Vitamin K epoxide reductase" evidence="12">
    <location>
        <begin position="40"/>
        <end position="181"/>
    </location>
</feature>
<evidence type="ECO:0000256" key="9">
    <source>
        <dbReference type="ARBA" id="ARBA00023284"/>
    </source>
</evidence>
<dbReference type="Pfam" id="PF07884">
    <property type="entry name" value="VKOR"/>
    <property type="match status" value="1"/>
</dbReference>
<feature type="compositionally biased region" description="Basic and acidic residues" evidence="10">
    <location>
        <begin position="1"/>
        <end position="10"/>
    </location>
</feature>
<evidence type="ECO:0000256" key="10">
    <source>
        <dbReference type="SAM" id="MobiDB-lite"/>
    </source>
</evidence>
<evidence type="ECO:0000313" key="13">
    <source>
        <dbReference type="EMBL" id="MVA75328.1"/>
    </source>
</evidence>
<feature type="transmembrane region" description="Helical" evidence="11">
    <location>
        <begin position="156"/>
        <end position="182"/>
    </location>
</feature>
<keyword evidence="8" id="KW-1015">Disulfide bond</keyword>
<dbReference type="InterPro" id="IPR041714">
    <property type="entry name" value="VKOR_Actinobacteria"/>
</dbReference>
<dbReference type="CDD" id="cd12922">
    <property type="entry name" value="VKOR_5"/>
    <property type="match status" value="1"/>
</dbReference>
<evidence type="ECO:0000256" key="2">
    <source>
        <dbReference type="ARBA" id="ARBA00006214"/>
    </source>
</evidence>
<keyword evidence="6" id="KW-0560">Oxidoreductase</keyword>
<proteinExistence type="inferred from homology"/>
<evidence type="ECO:0000256" key="1">
    <source>
        <dbReference type="ARBA" id="ARBA00004141"/>
    </source>
</evidence>
<feature type="region of interest" description="Disordered" evidence="10">
    <location>
        <begin position="1"/>
        <end position="37"/>
    </location>
</feature>
<protein>
    <submittedName>
        <fullName evidence="13">Vitamin K epoxide reductase</fullName>
    </submittedName>
</protein>
<evidence type="ECO:0000256" key="7">
    <source>
        <dbReference type="ARBA" id="ARBA00023136"/>
    </source>
</evidence>
<feature type="compositionally biased region" description="Acidic residues" evidence="10">
    <location>
        <begin position="23"/>
        <end position="37"/>
    </location>
</feature>
<dbReference type="SMART" id="SM00756">
    <property type="entry name" value="VKc"/>
    <property type="match status" value="1"/>
</dbReference>
<keyword evidence="14" id="KW-1185">Reference proteome</keyword>
<evidence type="ECO:0000256" key="4">
    <source>
        <dbReference type="ARBA" id="ARBA00022719"/>
    </source>
</evidence>
<dbReference type="GO" id="GO:0016020">
    <property type="term" value="C:membrane"/>
    <property type="evidence" value="ECO:0007669"/>
    <property type="project" value="UniProtKB-SubCell"/>
</dbReference>
<dbReference type="EMBL" id="WPCU01000004">
    <property type="protein sequence ID" value="MVA75328.1"/>
    <property type="molecule type" value="Genomic_DNA"/>
</dbReference>
<keyword evidence="4" id="KW-0874">Quinone</keyword>
<feature type="transmembrane region" description="Helical" evidence="11">
    <location>
        <begin position="129"/>
        <end position="150"/>
    </location>
</feature>
<keyword evidence="5 11" id="KW-1133">Transmembrane helix</keyword>
<evidence type="ECO:0000256" key="6">
    <source>
        <dbReference type="ARBA" id="ARBA00023002"/>
    </source>
</evidence>
<keyword evidence="3 11" id="KW-0812">Transmembrane</keyword>
<feature type="transmembrane region" description="Helical" evidence="11">
    <location>
        <begin position="43"/>
        <end position="63"/>
    </location>
</feature>
<evidence type="ECO:0000256" key="5">
    <source>
        <dbReference type="ARBA" id="ARBA00022989"/>
    </source>
</evidence>
<keyword evidence="7 11" id="KW-0472">Membrane</keyword>
<comment type="caution">
    <text evidence="13">The sequence shown here is derived from an EMBL/GenBank/DDBJ whole genome shotgun (WGS) entry which is preliminary data.</text>
</comment>
<feature type="transmembrane region" description="Helical" evidence="11">
    <location>
        <begin position="203"/>
        <end position="222"/>
    </location>
</feature>
<evidence type="ECO:0000313" key="14">
    <source>
        <dbReference type="Proteomes" id="UP000435304"/>
    </source>
</evidence>
<feature type="transmembrane region" description="Helical" evidence="11">
    <location>
        <begin position="104"/>
        <end position="122"/>
    </location>
</feature>
<accession>A0A6A9URW6</accession>
<evidence type="ECO:0000256" key="3">
    <source>
        <dbReference type="ARBA" id="ARBA00022692"/>
    </source>
</evidence>
<dbReference type="AlphaFoldDB" id="A0A6A9URW6"/>
<evidence type="ECO:0000256" key="8">
    <source>
        <dbReference type="ARBA" id="ARBA00023157"/>
    </source>
</evidence>